<gene>
    <name evidence="8" type="primary">BUD16</name>
    <name evidence="8" type="ORF">MJAP1_003764</name>
</gene>
<dbReference type="SUPFAM" id="SSF53613">
    <property type="entry name" value="Ribokinase-like"/>
    <property type="match status" value="1"/>
</dbReference>
<evidence type="ECO:0000256" key="1">
    <source>
        <dbReference type="ARBA" id="ARBA00008805"/>
    </source>
</evidence>
<keyword evidence="4" id="KW-0547">Nucleotide-binding</keyword>
<dbReference type="InterPro" id="IPR029056">
    <property type="entry name" value="Ribokinase-like"/>
</dbReference>
<dbReference type="EMBL" id="CP119964">
    <property type="protein sequence ID" value="WFD40775.1"/>
    <property type="molecule type" value="Genomic_DNA"/>
</dbReference>
<dbReference type="PANTHER" id="PTHR10534">
    <property type="entry name" value="PYRIDOXAL KINASE"/>
    <property type="match status" value="1"/>
</dbReference>
<evidence type="ECO:0000256" key="6">
    <source>
        <dbReference type="ARBA" id="ARBA00022840"/>
    </source>
</evidence>
<keyword evidence="9" id="KW-1185">Reference proteome</keyword>
<reference evidence="8" key="1">
    <citation type="submission" date="2023-03" db="EMBL/GenBank/DDBJ databases">
        <title>Mating type loci evolution in Malassezia.</title>
        <authorList>
            <person name="Coelho M.A."/>
        </authorList>
    </citation>
    <scope>NUCLEOTIDE SEQUENCE</scope>
    <source>
        <strain evidence="8">CBS 9431</strain>
    </source>
</reference>
<protein>
    <recommendedName>
        <fullName evidence="2">pyridoxal kinase</fullName>
        <ecNumber evidence="2">2.7.1.35</ecNumber>
    </recommendedName>
</protein>
<keyword evidence="6" id="KW-0067">ATP-binding</keyword>
<name>A0AAF0F4Q3_9BASI</name>
<dbReference type="InterPro" id="IPR013749">
    <property type="entry name" value="PM/HMP-P_kinase-1"/>
</dbReference>
<dbReference type="GO" id="GO:0008478">
    <property type="term" value="F:pyridoxal kinase activity"/>
    <property type="evidence" value="ECO:0007669"/>
    <property type="project" value="UniProtKB-EC"/>
</dbReference>
<dbReference type="InterPro" id="IPR004625">
    <property type="entry name" value="PyrdxlKinase"/>
</dbReference>
<proteinExistence type="inferred from homology"/>
<dbReference type="RefSeq" id="XP_060123672.1">
    <property type="nucleotide sequence ID" value="XM_060267689.1"/>
</dbReference>
<dbReference type="CDD" id="cd01173">
    <property type="entry name" value="pyridoxal_pyridoxamine_kinase"/>
    <property type="match status" value="1"/>
</dbReference>
<organism evidence="8 9">
    <name type="scientific">Malassezia japonica</name>
    <dbReference type="NCBI Taxonomy" id="223818"/>
    <lineage>
        <taxon>Eukaryota</taxon>
        <taxon>Fungi</taxon>
        <taxon>Dikarya</taxon>
        <taxon>Basidiomycota</taxon>
        <taxon>Ustilaginomycotina</taxon>
        <taxon>Malasseziomycetes</taxon>
        <taxon>Malasseziales</taxon>
        <taxon>Malasseziaceae</taxon>
        <taxon>Malassezia</taxon>
    </lineage>
</organism>
<accession>A0AAF0F4Q3</accession>
<keyword evidence="5 8" id="KW-0418">Kinase</keyword>
<sequence>MSEATAVYRLLTIQSHVASGYVGNRAGTFPSQLLGWDVDAVNTVQFSNHTGYGRWGGLRFDAAHLADVFANMKKNGLLRHNRILTGYTPSPEALAAVEDLIRAERQKNSSLIYLLDPVMGDMDRGMYVSPDVLPIYRRMLHLSSIICPNQFEAQVLAGMDITSLDTMKAVLTKLHAEYGVPHVVITSLELPADDLAKIGAAVTLPDGAQPMLLVGSTWDAEKKSPRPWFLQFPSHGEYFSGVGDLFAALTLARFSETPDDLPEAARASYASYGTPAENECTLPIARAITLAVASLQHVLLRTHKTMVELGKEEGVDPFQPTHTASVEDRVKVMRMRELRIIQSAGDILHPTVHYRPQWMHHSA</sequence>
<evidence type="ECO:0000256" key="3">
    <source>
        <dbReference type="ARBA" id="ARBA00022679"/>
    </source>
</evidence>
<dbReference type="NCBIfam" id="TIGR00687">
    <property type="entry name" value="pyridox_kin"/>
    <property type="match status" value="1"/>
</dbReference>
<keyword evidence="3 8" id="KW-0808">Transferase</keyword>
<dbReference type="GO" id="GO:0005524">
    <property type="term" value="F:ATP binding"/>
    <property type="evidence" value="ECO:0007669"/>
    <property type="project" value="UniProtKB-KW"/>
</dbReference>
<dbReference type="AlphaFoldDB" id="A0AAF0F4Q3"/>
<dbReference type="PANTHER" id="PTHR10534:SF2">
    <property type="entry name" value="PYRIDOXAL KINASE"/>
    <property type="match status" value="1"/>
</dbReference>
<dbReference type="Proteomes" id="UP001217754">
    <property type="component" value="Chromosome 7"/>
</dbReference>
<dbReference type="Gene3D" id="3.40.1190.20">
    <property type="match status" value="1"/>
</dbReference>
<dbReference type="GO" id="GO:0005829">
    <property type="term" value="C:cytosol"/>
    <property type="evidence" value="ECO:0007669"/>
    <property type="project" value="TreeGrafter"/>
</dbReference>
<evidence type="ECO:0000313" key="8">
    <source>
        <dbReference type="EMBL" id="WFD40775.1"/>
    </source>
</evidence>
<evidence type="ECO:0000256" key="4">
    <source>
        <dbReference type="ARBA" id="ARBA00022741"/>
    </source>
</evidence>
<feature type="domain" description="Pyridoxamine kinase/Phosphomethylpyrimidine kinase" evidence="7">
    <location>
        <begin position="89"/>
        <end position="191"/>
    </location>
</feature>
<evidence type="ECO:0000259" key="7">
    <source>
        <dbReference type="Pfam" id="PF08543"/>
    </source>
</evidence>
<dbReference type="GeneID" id="85227415"/>
<dbReference type="GO" id="GO:0009443">
    <property type="term" value="P:pyridoxal 5'-phosphate salvage"/>
    <property type="evidence" value="ECO:0007669"/>
    <property type="project" value="InterPro"/>
</dbReference>
<evidence type="ECO:0000256" key="2">
    <source>
        <dbReference type="ARBA" id="ARBA00012104"/>
    </source>
</evidence>
<dbReference type="Pfam" id="PF08543">
    <property type="entry name" value="Phos_pyr_kin"/>
    <property type="match status" value="1"/>
</dbReference>
<evidence type="ECO:0000256" key="5">
    <source>
        <dbReference type="ARBA" id="ARBA00022777"/>
    </source>
</evidence>
<evidence type="ECO:0000313" key="9">
    <source>
        <dbReference type="Proteomes" id="UP001217754"/>
    </source>
</evidence>
<dbReference type="EC" id="2.7.1.35" evidence="2"/>
<comment type="similarity">
    <text evidence="1">Belongs to the pyridoxine kinase family.</text>
</comment>